<evidence type="ECO:0000313" key="2">
    <source>
        <dbReference type="Proteomes" id="UP000041254"/>
    </source>
</evidence>
<reference evidence="1 2" key="1">
    <citation type="submission" date="2014-11" db="EMBL/GenBank/DDBJ databases">
        <authorList>
            <person name="Zhu J."/>
            <person name="Qi W."/>
            <person name="Song R."/>
        </authorList>
    </citation>
    <scope>NUCLEOTIDE SEQUENCE [LARGE SCALE GENOMIC DNA]</scope>
</reference>
<accession>A0A0G4F1C9</accession>
<dbReference type="InParanoid" id="A0A0G4F1C9"/>
<dbReference type="VEuPathDB" id="CryptoDB:Vbra_2496"/>
<name>A0A0G4F1C9_VITBC</name>
<proteinExistence type="predicted"/>
<protein>
    <submittedName>
        <fullName evidence="1">Uncharacterized protein</fullName>
    </submittedName>
</protein>
<dbReference type="PhylomeDB" id="A0A0G4F1C9"/>
<dbReference type="EMBL" id="CDMY01000359">
    <property type="protein sequence ID" value="CEM05522.1"/>
    <property type="molecule type" value="Genomic_DNA"/>
</dbReference>
<sequence length="162" mass="17282">MAVSHDDPTTRRAAVKHRILAQQIAAQLPTDGQKLAGMEATIKQLVTQLGVSSTSAKFDEAIRIVAAAMAVAHDMALQTNVDIVSDAVADVQETLADSMRDLDSAVNHFDHKHEQLLGGVTHAVVNLTKVAIHQDTHLDAVERKAVQGQARAAPRRADTEGG</sequence>
<dbReference type="AlphaFoldDB" id="A0A0G4F1C9"/>
<evidence type="ECO:0000313" key="1">
    <source>
        <dbReference type="EMBL" id="CEM05522.1"/>
    </source>
</evidence>
<organism evidence="1 2">
    <name type="scientific">Vitrella brassicaformis (strain CCMP3155)</name>
    <dbReference type="NCBI Taxonomy" id="1169540"/>
    <lineage>
        <taxon>Eukaryota</taxon>
        <taxon>Sar</taxon>
        <taxon>Alveolata</taxon>
        <taxon>Colpodellida</taxon>
        <taxon>Vitrellaceae</taxon>
        <taxon>Vitrella</taxon>
    </lineage>
</organism>
<keyword evidence="2" id="KW-1185">Reference proteome</keyword>
<dbReference type="Proteomes" id="UP000041254">
    <property type="component" value="Unassembled WGS sequence"/>
</dbReference>
<gene>
    <name evidence="1" type="ORF">Vbra_2496</name>
</gene>